<dbReference type="GO" id="GO:0005634">
    <property type="term" value="C:nucleus"/>
    <property type="evidence" value="ECO:0007669"/>
    <property type="project" value="UniProtKB-SubCell"/>
</dbReference>
<evidence type="ECO:0000259" key="8">
    <source>
        <dbReference type="PROSITE" id="PS50811"/>
    </source>
</evidence>
<feature type="compositionally biased region" description="Basic and acidic residues" evidence="7">
    <location>
        <begin position="248"/>
        <end position="260"/>
    </location>
</feature>
<dbReference type="InterPro" id="IPR003657">
    <property type="entry name" value="WRKY_dom"/>
</dbReference>
<dbReference type="Proteomes" id="UP001055439">
    <property type="component" value="Chromosome 3"/>
</dbReference>
<evidence type="ECO:0000256" key="7">
    <source>
        <dbReference type="SAM" id="MobiDB-lite"/>
    </source>
</evidence>
<evidence type="ECO:0000313" key="10">
    <source>
        <dbReference type="Proteomes" id="UP001055439"/>
    </source>
</evidence>
<dbReference type="InterPro" id="IPR036576">
    <property type="entry name" value="WRKY_dom_sf"/>
</dbReference>
<gene>
    <name evidence="9" type="ORF">MUK42_01039</name>
</gene>
<dbReference type="Pfam" id="PF03106">
    <property type="entry name" value="WRKY"/>
    <property type="match status" value="2"/>
</dbReference>
<keyword evidence="6" id="KW-0539">Nucleus</keyword>
<evidence type="ECO:0000313" key="9">
    <source>
        <dbReference type="EMBL" id="URD93344.1"/>
    </source>
</evidence>
<protein>
    <submittedName>
        <fullName evidence="9">WRKY transcription factor</fullName>
    </submittedName>
</protein>
<dbReference type="InterPro" id="IPR044810">
    <property type="entry name" value="WRKY_plant"/>
</dbReference>
<feature type="region of interest" description="Disordered" evidence="7">
    <location>
        <begin position="401"/>
        <end position="501"/>
    </location>
</feature>
<feature type="compositionally biased region" description="Basic and acidic residues" evidence="7">
    <location>
        <begin position="453"/>
        <end position="463"/>
    </location>
</feature>
<dbReference type="SUPFAM" id="SSF118290">
    <property type="entry name" value="WRKY DNA-binding domain"/>
    <property type="match status" value="2"/>
</dbReference>
<evidence type="ECO:0000256" key="5">
    <source>
        <dbReference type="ARBA" id="ARBA00023163"/>
    </source>
</evidence>
<dbReference type="Gene3D" id="2.20.25.80">
    <property type="entry name" value="WRKY domain"/>
    <property type="match status" value="2"/>
</dbReference>
<dbReference type="SMART" id="SM00774">
    <property type="entry name" value="WRKY"/>
    <property type="match status" value="2"/>
</dbReference>
<keyword evidence="3" id="KW-0805">Transcription regulation</keyword>
<dbReference type="PROSITE" id="PS50811">
    <property type="entry name" value="WRKY"/>
    <property type="match status" value="2"/>
</dbReference>
<evidence type="ECO:0000256" key="4">
    <source>
        <dbReference type="ARBA" id="ARBA00023125"/>
    </source>
</evidence>
<feature type="compositionally biased region" description="Basic and acidic residues" evidence="7">
    <location>
        <begin position="297"/>
        <end position="308"/>
    </location>
</feature>
<dbReference type="AlphaFoldDB" id="A0A9E7JUV2"/>
<feature type="domain" description="WRKY" evidence="8">
    <location>
        <begin position="166"/>
        <end position="230"/>
    </location>
</feature>
<evidence type="ECO:0000256" key="2">
    <source>
        <dbReference type="ARBA" id="ARBA00022737"/>
    </source>
</evidence>
<dbReference type="OrthoDB" id="764896at2759"/>
<comment type="subcellular location">
    <subcellularLocation>
        <location evidence="1">Nucleus</location>
    </subcellularLocation>
</comment>
<feature type="compositionally biased region" description="Low complexity" evidence="7">
    <location>
        <begin position="440"/>
        <end position="450"/>
    </location>
</feature>
<feature type="region of interest" description="Disordered" evidence="7">
    <location>
        <begin position="226"/>
        <end position="308"/>
    </location>
</feature>
<feature type="domain" description="WRKY" evidence="8">
    <location>
        <begin position="342"/>
        <end position="407"/>
    </location>
</feature>
<keyword evidence="4" id="KW-0238">DNA-binding</keyword>
<dbReference type="GO" id="GO:0043565">
    <property type="term" value="F:sequence-specific DNA binding"/>
    <property type="evidence" value="ECO:0007669"/>
    <property type="project" value="InterPro"/>
</dbReference>
<organism evidence="9 10">
    <name type="scientific">Musa troglodytarum</name>
    <name type="common">fe'i banana</name>
    <dbReference type="NCBI Taxonomy" id="320322"/>
    <lineage>
        <taxon>Eukaryota</taxon>
        <taxon>Viridiplantae</taxon>
        <taxon>Streptophyta</taxon>
        <taxon>Embryophyta</taxon>
        <taxon>Tracheophyta</taxon>
        <taxon>Spermatophyta</taxon>
        <taxon>Magnoliopsida</taxon>
        <taxon>Liliopsida</taxon>
        <taxon>Zingiberales</taxon>
        <taxon>Musaceae</taxon>
        <taxon>Musa</taxon>
    </lineage>
</organism>
<dbReference type="GO" id="GO:0003700">
    <property type="term" value="F:DNA-binding transcription factor activity"/>
    <property type="evidence" value="ECO:0007669"/>
    <property type="project" value="InterPro"/>
</dbReference>
<keyword evidence="5" id="KW-0804">Transcription</keyword>
<accession>A0A9E7JUV2</accession>
<name>A0A9E7JUV2_9LILI</name>
<feature type="compositionally biased region" description="Polar residues" evidence="7">
    <location>
        <begin position="261"/>
        <end position="281"/>
    </location>
</feature>
<dbReference type="PANTHER" id="PTHR31221">
    <property type="entry name" value="WRKY TRANSCRIPTION FACTOR PROTEIN 1-RELATED"/>
    <property type="match status" value="1"/>
</dbReference>
<dbReference type="PANTHER" id="PTHR31221:SF309">
    <property type="entry name" value="WRKY TRANSCRIPTION FACTOR 32-RELATED"/>
    <property type="match status" value="1"/>
</dbReference>
<feature type="region of interest" description="Disordered" evidence="7">
    <location>
        <begin position="1"/>
        <end position="60"/>
    </location>
</feature>
<dbReference type="FunFam" id="2.20.25.80:FF:000006">
    <property type="entry name" value="WRKY transcription factor"/>
    <property type="match status" value="1"/>
</dbReference>
<evidence type="ECO:0000256" key="3">
    <source>
        <dbReference type="ARBA" id="ARBA00023015"/>
    </source>
</evidence>
<keyword evidence="10" id="KW-1185">Reference proteome</keyword>
<keyword evidence="2" id="KW-0677">Repeat</keyword>
<sequence>MTEEGDGSAAPQGDKPRGGGDDDGGAPPSPSSERTRPADLGSDATAVGKGGGSGAVPAANADGRSFSQLLAGAMAPPVGSPRPPPILTVPVVAVPCLLAPAALIESPGFTGQFAMTHQAVLAAVTAQAQMQMQAAYPPPSETTTNSFPHPMLPAVSPVPLQQMSLVPESCSGDIYHWRKYGQKQVKNTENFRSYYRCADSNCLAKKKVECYPDGKICDVIYRGKHNHDPSQKHRHTRDRGAQSGGPSRENESIERLKNEPNESGPSSCKAEQNSGNDTPEQQLDRSSDCKGVAGVTTKKDFGDEPDPKRRQVVKRLLLSESSKSFSMPVPKQVKEHVVQTEIDAKHLSDGYRWRKYGQKLVKGNPNPRSYYRCTHDGCPVRKHVERASHDAQSLLITYEGKHNHDQPTPKFASDQTASDSPVKETDTKTSLSDRKSSKDLNPNNLANNLAGDKASEFGAHKAPEGAQSLSSSKGGGENADPDGMRNPLLSENPAAVPVKNC</sequence>
<evidence type="ECO:0000256" key="1">
    <source>
        <dbReference type="ARBA" id="ARBA00004123"/>
    </source>
</evidence>
<evidence type="ECO:0000256" key="6">
    <source>
        <dbReference type="ARBA" id="ARBA00023242"/>
    </source>
</evidence>
<proteinExistence type="predicted"/>
<feature type="compositionally biased region" description="Basic and acidic residues" evidence="7">
    <location>
        <begin position="421"/>
        <end position="438"/>
    </location>
</feature>
<reference evidence="9" key="1">
    <citation type="submission" date="2022-05" db="EMBL/GenBank/DDBJ databases">
        <title>The Musa troglodytarum L. genome provides insights into the mechanism of non-climacteric behaviour and enrichment of carotenoids.</title>
        <authorList>
            <person name="Wang J."/>
        </authorList>
    </citation>
    <scope>NUCLEOTIDE SEQUENCE</scope>
    <source>
        <tissue evidence="9">Leaf</tissue>
    </source>
</reference>
<dbReference type="EMBL" id="CP097505">
    <property type="protein sequence ID" value="URD93344.1"/>
    <property type="molecule type" value="Genomic_DNA"/>
</dbReference>